<accession>A0A7N9IGM9</accession>
<evidence type="ECO:0000313" key="3">
    <source>
        <dbReference type="Ensembl" id="ENSMFAP00000062042.1"/>
    </source>
</evidence>
<feature type="compositionally biased region" description="Low complexity" evidence="1">
    <location>
        <begin position="12"/>
        <end position="26"/>
    </location>
</feature>
<keyword evidence="2" id="KW-0812">Transmembrane</keyword>
<evidence type="ECO:0000313" key="4">
    <source>
        <dbReference type="Proteomes" id="UP000233100"/>
    </source>
</evidence>
<feature type="region of interest" description="Disordered" evidence="1">
    <location>
        <begin position="1"/>
        <end position="50"/>
    </location>
</feature>
<reference evidence="3" key="1">
    <citation type="submission" date="2025-08" db="UniProtKB">
        <authorList>
            <consortium name="Ensembl"/>
        </authorList>
    </citation>
    <scope>IDENTIFICATION</scope>
</reference>
<proteinExistence type="predicted"/>
<dbReference type="Proteomes" id="UP000233100">
    <property type="component" value="Unplaced"/>
</dbReference>
<keyword evidence="4" id="KW-1185">Reference proteome</keyword>
<sequence length="226" mass="24228">QATVGGAPGTTGRPRAVVRSGRAASRVPKRPGGHRRQRRGHRHQRHRLRSTRACRRDAGAAGGVAGLGLAVFALLDGWYLVRFPCAVLRARLLQPRVRDLLAEQRFRAACCPRTWTCCCMNNARYLREADLRTAHLTRCGVSGAEGCGRTQCWRPHVRATAARCACWSPSRCAPACWAGTTARSTGALCQPAGRLRVRAAALPAAPAGHFTRACRAAPVPAQGGAP</sequence>
<name>A0A7N9IGM9_MACFA</name>
<feature type="compositionally biased region" description="Basic residues" evidence="1">
    <location>
        <begin position="27"/>
        <end position="50"/>
    </location>
</feature>
<dbReference type="AlphaFoldDB" id="A0A7N9IGM9"/>
<protein>
    <submittedName>
        <fullName evidence="3">Uncharacterized protein</fullName>
    </submittedName>
</protein>
<keyword evidence="2" id="KW-0472">Membrane</keyword>
<feature type="transmembrane region" description="Helical" evidence="2">
    <location>
        <begin position="58"/>
        <end position="81"/>
    </location>
</feature>
<evidence type="ECO:0000256" key="2">
    <source>
        <dbReference type="SAM" id="Phobius"/>
    </source>
</evidence>
<keyword evidence="2" id="KW-1133">Transmembrane helix</keyword>
<evidence type="ECO:0000256" key="1">
    <source>
        <dbReference type="SAM" id="MobiDB-lite"/>
    </source>
</evidence>
<reference evidence="3" key="2">
    <citation type="submission" date="2025-09" db="UniProtKB">
        <authorList>
            <consortium name="Ensembl"/>
        </authorList>
    </citation>
    <scope>IDENTIFICATION</scope>
</reference>
<dbReference type="Ensembl" id="ENSMFAT00000095566.1">
    <property type="protein sequence ID" value="ENSMFAP00000062042.1"/>
    <property type="gene ID" value="ENSMFAG00000062188.1"/>
</dbReference>
<organism evidence="3 4">
    <name type="scientific">Macaca fascicularis</name>
    <name type="common">Crab-eating macaque</name>
    <name type="synonym">Cynomolgus monkey</name>
    <dbReference type="NCBI Taxonomy" id="9541"/>
    <lineage>
        <taxon>Eukaryota</taxon>
        <taxon>Metazoa</taxon>
        <taxon>Chordata</taxon>
        <taxon>Craniata</taxon>
        <taxon>Vertebrata</taxon>
        <taxon>Euteleostomi</taxon>
        <taxon>Mammalia</taxon>
        <taxon>Eutheria</taxon>
        <taxon>Euarchontoglires</taxon>
        <taxon>Primates</taxon>
        <taxon>Haplorrhini</taxon>
        <taxon>Catarrhini</taxon>
        <taxon>Cercopithecidae</taxon>
        <taxon>Cercopithecinae</taxon>
        <taxon>Macaca</taxon>
    </lineage>
</organism>